<dbReference type="Proteomes" id="UP000247832">
    <property type="component" value="Unassembled WGS sequence"/>
</dbReference>
<evidence type="ECO:0008006" key="3">
    <source>
        <dbReference type="Google" id="ProtNLM"/>
    </source>
</evidence>
<name>A0A2V5L6T5_9MICC</name>
<proteinExistence type="predicted"/>
<dbReference type="RefSeq" id="WP_110501059.1">
    <property type="nucleotide sequence ID" value="NZ_QJVD01000010.1"/>
</dbReference>
<comment type="caution">
    <text evidence="1">The sequence shown here is derived from an EMBL/GenBank/DDBJ whole genome shotgun (WGS) entry which is preliminary data.</text>
</comment>
<sequence>MTIEFSSDIGFTTQLPDGSFRVEESSAGAGTEQFSLPGGAYVSLVRDDGQVHDYAQAMEWAQKMAAYYQDEFGGRVLTEGRLQSAGKQSYAVAVAYRDPDEVPRLATITGVLFPGCAFFGLTLLAVAPDGDPDVTFVQGIVDGMALADAG</sequence>
<dbReference type="AlphaFoldDB" id="A0A2V5L6T5"/>
<accession>A0A2V5L6T5</accession>
<dbReference type="EMBL" id="QJVD01000010">
    <property type="protein sequence ID" value="PYI67271.1"/>
    <property type="molecule type" value="Genomic_DNA"/>
</dbReference>
<reference evidence="1 2" key="1">
    <citation type="submission" date="2018-05" db="EMBL/GenBank/DDBJ databases">
        <title>Genetic diversity of glacier-inhabiting Cryobacterium bacteria in China and description of Cryobacterium mengkeensis sp. nov. and Arthrobacter glacialis sp. nov.</title>
        <authorList>
            <person name="Liu Q."/>
            <person name="Xin Y.-H."/>
        </authorList>
    </citation>
    <scope>NUCLEOTIDE SEQUENCE [LARGE SCALE GENOMIC DNA]</scope>
    <source>
        <strain evidence="1 2">LI2</strain>
    </source>
</reference>
<protein>
    <recommendedName>
        <fullName evidence="3">DUF1795 domain-containing protein</fullName>
    </recommendedName>
</protein>
<dbReference type="OrthoDB" id="4936859at2"/>
<evidence type="ECO:0000313" key="2">
    <source>
        <dbReference type="Proteomes" id="UP000247832"/>
    </source>
</evidence>
<keyword evidence="2" id="KW-1185">Reference proteome</keyword>
<gene>
    <name evidence="1" type="ORF">CVV68_11070</name>
</gene>
<evidence type="ECO:0000313" key="1">
    <source>
        <dbReference type="EMBL" id="PYI67271.1"/>
    </source>
</evidence>
<organism evidence="1 2">
    <name type="scientific">Arthrobacter livingstonensis</name>
    <dbReference type="NCBI Taxonomy" id="670078"/>
    <lineage>
        <taxon>Bacteria</taxon>
        <taxon>Bacillati</taxon>
        <taxon>Actinomycetota</taxon>
        <taxon>Actinomycetes</taxon>
        <taxon>Micrococcales</taxon>
        <taxon>Micrococcaceae</taxon>
        <taxon>Arthrobacter</taxon>
    </lineage>
</organism>